<dbReference type="InterPro" id="IPR006162">
    <property type="entry name" value="Ppantetheine_attach_site"/>
</dbReference>
<protein>
    <submittedName>
        <fullName evidence="5">Phosphopantetheine-binding protein</fullName>
    </submittedName>
</protein>
<evidence type="ECO:0000259" key="4">
    <source>
        <dbReference type="PROSITE" id="PS50075"/>
    </source>
</evidence>
<reference evidence="6" key="1">
    <citation type="journal article" date="2019" name="Int. J. Syst. Evol. Microbiol.">
        <title>The Global Catalogue of Microorganisms (GCM) 10K type strain sequencing project: providing services to taxonomists for standard genome sequencing and annotation.</title>
        <authorList>
            <consortium name="The Broad Institute Genomics Platform"/>
            <consortium name="The Broad Institute Genome Sequencing Center for Infectious Disease"/>
            <person name="Wu L."/>
            <person name="Ma J."/>
        </authorList>
    </citation>
    <scope>NUCLEOTIDE SEQUENCE [LARGE SCALE GENOMIC DNA]</scope>
    <source>
        <strain evidence="6">CECT 7649</strain>
    </source>
</reference>
<evidence type="ECO:0000256" key="2">
    <source>
        <dbReference type="ARBA" id="ARBA00022553"/>
    </source>
</evidence>
<dbReference type="PROSITE" id="PS00012">
    <property type="entry name" value="PHOSPHOPANTETHEINE"/>
    <property type="match status" value="1"/>
</dbReference>
<dbReference type="SMART" id="SM01294">
    <property type="entry name" value="PKS_PP_betabranch"/>
    <property type="match status" value="1"/>
</dbReference>
<dbReference type="EMBL" id="JBHTCG010000096">
    <property type="protein sequence ID" value="MFC7388482.1"/>
    <property type="molecule type" value="Genomic_DNA"/>
</dbReference>
<keyword evidence="3" id="KW-0808">Transferase</keyword>
<dbReference type="PANTHER" id="PTHR43775:SF51">
    <property type="entry name" value="INACTIVE PHENOLPHTHIOCEROL SYNTHESIS POLYKETIDE SYNTHASE TYPE I PKS1-RELATED"/>
    <property type="match status" value="1"/>
</dbReference>
<accession>A0ABW2PHD4</accession>
<dbReference type="Proteomes" id="UP001596496">
    <property type="component" value="Unassembled WGS sequence"/>
</dbReference>
<sequence length="223" mass="23088">MALLDAAVVAGRPLVVPARFDAAALGRRGAGLPALLRELAGSAVRPVAGSTGAADAAGAVGVERPVMALARLSARQRQRQLLDMVCAQAAATLGHDSAEAIDADRPFQEFGFDSLTAVELRNRLHTVTGLRLTPTLVFDHPTPRALAMHLDTTVFGGTARRPVTAAAPGGPADDPAGDAAGDLIAVVGMACRFPGQVTSPDDLWQLLVDDRDGITGFPTDRGW</sequence>
<dbReference type="Pfam" id="PF00109">
    <property type="entry name" value="ketoacyl-synt"/>
    <property type="match status" value="1"/>
</dbReference>
<dbReference type="SUPFAM" id="SSF47336">
    <property type="entry name" value="ACP-like"/>
    <property type="match status" value="1"/>
</dbReference>
<dbReference type="InterPro" id="IPR050091">
    <property type="entry name" value="PKS_NRPS_Biosynth_Enz"/>
</dbReference>
<dbReference type="InterPro" id="IPR020806">
    <property type="entry name" value="PKS_PP-bd"/>
</dbReference>
<dbReference type="InterPro" id="IPR009081">
    <property type="entry name" value="PP-bd_ACP"/>
</dbReference>
<comment type="caution">
    <text evidence="5">The sequence shown here is derived from an EMBL/GenBank/DDBJ whole genome shotgun (WGS) entry which is preliminary data.</text>
</comment>
<dbReference type="PANTHER" id="PTHR43775">
    <property type="entry name" value="FATTY ACID SYNTHASE"/>
    <property type="match status" value="1"/>
</dbReference>
<dbReference type="InterPro" id="IPR016039">
    <property type="entry name" value="Thiolase-like"/>
</dbReference>
<organism evidence="5 6">
    <name type="scientific">Sphaerisporangium rhizosphaerae</name>
    <dbReference type="NCBI Taxonomy" id="2269375"/>
    <lineage>
        <taxon>Bacteria</taxon>
        <taxon>Bacillati</taxon>
        <taxon>Actinomycetota</taxon>
        <taxon>Actinomycetes</taxon>
        <taxon>Streptosporangiales</taxon>
        <taxon>Streptosporangiaceae</taxon>
        <taxon>Sphaerisporangium</taxon>
    </lineage>
</organism>
<name>A0ABW2PHD4_9ACTN</name>
<dbReference type="SMART" id="SM00823">
    <property type="entry name" value="PKS_PP"/>
    <property type="match status" value="1"/>
</dbReference>
<feature type="non-terminal residue" evidence="5">
    <location>
        <position position="223"/>
    </location>
</feature>
<keyword evidence="2" id="KW-0597">Phosphoprotein</keyword>
<proteinExistence type="predicted"/>
<dbReference type="Gene3D" id="3.40.47.10">
    <property type="match status" value="1"/>
</dbReference>
<evidence type="ECO:0000256" key="1">
    <source>
        <dbReference type="ARBA" id="ARBA00022450"/>
    </source>
</evidence>
<dbReference type="InterPro" id="IPR036736">
    <property type="entry name" value="ACP-like_sf"/>
</dbReference>
<keyword evidence="1" id="KW-0596">Phosphopantetheine</keyword>
<dbReference type="PROSITE" id="PS50075">
    <property type="entry name" value="CARRIER"/>
    <property type="match status" value="1"/>
</dbReference>
<feature type="domain" description="Carrier" evidence="4">
    <location>
        <begin position="79"/>
        <end position="154"/>
    </location>
</feature>
<dbReference type="RefSeq" id="WP_380832618.1">
    <property type="nucleotide sequence ID" value="NZ_JBHTCG010000096.1"/>
</dbReference>
<dbReference type="Gene3D" id="1.10.1200.10">
    <property type="entry name" value="ACP-like"/>
    <property type="match status" value="1"/>
</dbReference>
<evidence type="ECO:0000313" key="5">
    <source>
        <dbReference type="EMBL" id="MFC7388482.1"/>
    </source>
</evidence>
<dbReference type="SUPFAM" id="SSF53901">
    <property type="entry name" value="Thiolase-like"/>
    <property type="match status" value="1"/>
</dbReference>
<evidence type="ECO:0000313" key="6">
    <source>
        <dbReference type="Proteomes" id="UP001596496"/>
    </source>
</evidence>
<evidence type="ECO:0000256" key="3">
    <source>
        <dbReference type="ARBA" id="ARBA00022679"/>
    </source>
</evidence>
<keyword evidence="6" id="KW-1185">Reference proteome</keyword>
<dbReference type="InterPro" id="IPR014030">
    <property type="entry name" value="Ketoacyl_synth_N"/>
</dbReference>
<gene>
    <name evidence="5" type="ORF">ACFQSB_40215</name>
</gene>
<dbReference type="Pfam" id="PF00550">
    <property type="entry name" value="PP-binding"/>
    <property type="match status" value="1"/>
</dbReference>